<dbReference type="PANTHER" id="PTHR34448:SF3">
    <property type="entry name" value="AMINOPEPTIDASE AMPS"/>
    <property type="match status" value="1"/>
</dbReference>
<evidence type="ECO:0000256" key="1">
    <source>
        <dbReference type="ARBA" id="ARBA00001941"/>
    </source>
</evidence>
<keyword evidence="7" id="KW-0479">Metal-binding</keyword>
<dbReference type="GO" id="GO:0008237">
    <property type="term" value="F:metallopeptidase activity"/>
    <property type="evidence" value="ECO:0007669"/>
    <property type="project" value="UniProtKB-KW"/>
</dbReference>
<dbReference type="STRING" id="100884.GCA_000269565_00718"/>
<evidence type="ECO:0000256" key="3">
    <source>
        <dbReference type="ARBA" id="ARBA00001947"/>
    </source>
</evidence>
<dbReference type="Proteomes" id="UP000003157">
    <property type="component" value="Unassembled WGS sequence"/>
</dbReference>
<dbReference type="AlphaFoldDB" id="E7GF42"/>
<comment type="caution">
    <text evidence="10">The sequence shown here is derived from an EMBL/GenBank/DDBJ whole genome shotgun (WGS) entry which is preliminary data.</text>
</comment>
<name>E7GF42_9FIRM</name>
<organism evidence="10 11">
    <name type="scientific">Coprobacillus cateniformis</name>
    <dbReference type="NCBI Taxonomy" id="100884"/>
    <lineage>
        <taxon>Bacteria</taxon>
        <taxon>Bacillati</taxon>
        <taxon>Bacillota</taxon>
        <taxon>Erysipelotrichia</taxon>
        <taxon>Erysipelotrichales</taxon>
        <taxon>Coprobacillaceae</taxon>
        <taxon>Coprobacillus</taxon>
    </lineage>
</organism>
<dbReference type="Gene3D" id="3.40.1830.10">
    <property type="entry name" value="Thermophilic metalloprotease (M29)"/>
    <property type="match status" value="1"/>
</dbReference>
<comment type="cofactor">
    <cofactor evidence="1">
        <name>Co(2+)</name>
        <dbReference type="ChEBI" id="CHEBI:48828"/>
    </cofactor>
</comment>
<evidence type="ECO:0000313" key="11">
    <source>
        <dbReference type="Proteomes" id="UP000003157"/>
    </source>
</evidence>
<dbReference type="GeneID" id="78228614"/>
<evidence type="ECO:0000313" key="10">
    <source>
        <dbReference type="EMBL" id="EFW03321.1"/>
    </source>
</evidence>
<dbReference type="InterPro" id="IPR000787">
    <property type="entry name" value="Peptidase_M29"/>
</dbReference>
<dbReference type="InterPro" id="IPR052170">
    <property type="entry name" value="M29_Exopeptidase"/>
</dbReference>
<evidence type="ECO:0000256" key="4">
    <source>
        <dbReference type="ARBA" id="ARBA00008236"/>
    </source>
</evidence>
<accession>E7GF42</accession>
<dbReference type="GO" id="GO:0006508">
    <property type="term" value="P:proteolysis"/>
    <property type="evidence" value="ECO:0007669"/>
    <property type="project" value="UniProtKB-KW"/>
</dbReference>
<evidence type="ECO:0000256" key="9">
    <source>
        <dbReference type="ARBA" id="ARBA00023049"/>
    </source>
</evidence>
<dbReference type="GO" id="GO:0004177">
    <property type="term" value="F:aminopeptidase activity"/>
    <property type="evidence" value="ECO:0007669"/>
    <property type="project" value="UniProtKB-KW"/>
</dbReference>
<evidence type="ECO:0000256" key="5">
    <source>
        <dbReference type="ARBA" id="ARBA00022438"/>
    </source>
</evidence>
<comment type="cofactor">
    <cofactor evidence="3">
        <name>Zn(2+)</name>
        <dbReference type="ChEBI" id="CHEBI:29105"/>
    </cofactor>
</comment>
<dbReference type="Pfam" id="PF02073">
    <property type="entry name" value="Peptidase_M29"/>
    <property type="match status" value="1"/>
</dbReference>
<proteinExistence type="inferred from homology"/>
<dbReference type="EMBL" id="ADKX01000048">
    <property type="protein sequence ID" value="EFW03321.1"/>
    <property type="molecule type" value="Genomic_DNA"/>
</dbReference>
<keyword evidence="11" id="KW-1185">Reference proteome</keyword>
<dbReference type="PANTHER" id="PTHR34448">
    <property type="entry name" value="AMINOPEPTIDASE"/>
    <property type="match status" value="1"/>
</dbReference>
<evidence type="ECO:0000256" key="8">
    <source>
        <dbReference type="ARBA" id="ARBA00022801"/>
    </source>
</evidence>
<dbReference type="HOGENOM" id="CLU_054346_1_0_9"/>
<dbReference type="SUPFAM" id="SSF144052">
    <property type="entry name" value="Thermophilic metalloprotease-like"/>
    <property type="match status" value="1"/>
</dbReference>
<dbReference type="OrthoDB" id="9803993at2"/>
<comment type="cofactor">
    <cofactor evidence="2">
        <name>Mg(2+)</name>
        <dbReference type="ChEBI" id="CHEBI:18420"/>
    </cofactor>
</comment>
<reference evidence="10 11" key="1">
    <citation type="submission" date="2010-12" db="EMBL/GenBank/DDBJ databases">
        <title>The Genome Sequence of Coprobacillus sp. strain 29_1.</title>
        <authorList>
            <consortium name="The Broad Institute Genome Sequencing Platform"/>
            <person name="Earl A."/>
            <person name="Ward D."/>
            <person name="Feldgarden M."/>
            <person name="Gevers D."/>
            <person name="Daigneault M."/>
            <person name="Sibley C.D."/>
            <person name="White A."/>
            <person name="Strauss J."/>
            <person name="Allen-Vercoe E."/>
            <person name="Young S.K."/>
            <person name="Zeng Q."/>
            <person name="Gargeya S."/>
            <person name="Fitzgerald M."/>
            <person name="Haas B."/>
            <person name="Abouelleil A."/>
            <person name="Alvarado L."/>
            <person name="Arachchi H.M."/>
            <person name="Berlin A."/>
            <person name="Brown A."/>
            <person name="Chapman S.B."/>
            <person name="Chen Z."/>
            <person name="Dunbar C."/>
            <person name="Freedman E."/>
            <person name="Gearin G."/>
            <person name="Gellesch M."/>
            <person name="Goldberg J."/>
            <person name="Griggs A."/>
            <person name="Gujja S."/>
            <person name="Heilman E."/>
            <person name="Heiman D."/>
            <person name="Howarth C."/>
            <person name="Larson L."/>
            <person name="Lui A."/>
            <person name="MacDonald P.J.P."/>
            <person name="Mehta T."/>
            <person name="Montmayeur A."/>
            <person name="Murphy C."/>
            <person name="Neiman D."/>
            <person name="Pearson M."/>
            <person name="Priest M."/>
            <person name="Roberts A."/>
            <person name="Saif S."/>
            <person name="Shea T."/>
            <person name="Shenoy N."/>
            <person name="Sisk P."/>
            <person name="Stolte C."/>
            <person name="Sykes S."/>
            <person name="White J."/>
            <person name="Yandava C."/>
            <person name="Nusbaum C."/>
            <person name="Birren B."/>
        </authorList>
    </citation>
    <scope>NUCLEOTIDE SEQUENCE [LARGE SCALE GENOMIC DNA]</scope>
    <source>
        <strain evidence="10 11">29_1</strain>
    </source>
</reference>
<evidence type="ECO:0000256" key="7">
    <source>
        <dbReference type="ARBA" id="ARBA00022723"/>
    </source>
</evidence>
<dbReference type="RefSeq" id="WP_008790467.1">
    <property type="nucleotide sequence ID" value="NZ_AKCB01000001.1"/>
</dbReference>
<sequence>MLEKYAELIVKQGVNLQKGQELVITASIECFELVRAVARQAFAVGAKDVIVDYTDEKVTRLRYENCPVEHFQEVPLYFAELKNQYALKHAAVLSIVSSNPEAMKGIDPMKIQTWNIAVHKTCQTFFDHLDMGIDRWCIVGAPSVGWANKVFPDMSDQEAVQALWQAIYKVTRCDQENPIEAWNEHRRSFERRVQILNEKKIKSLHYHNSLGTDLTIGLNDGYLFAGGGSYTTDGIYSFPNMPTEEIFSSPDRNQVNGTVYSSMPLNYNGHLVDQFSMTFENGRIVDFHAEVGYEVLKSIIETDEGSHYLGEVALVPYNSPIRNMGILFYNTLFDENAACHLAIGKGFGECLKNGLTMSKEQLLEKGINDSLTHVDFMIGTKDLSIIATLDNGEEFVVFENGNYAF</sequence>
<keyword evidence="6" id="KW-0645">Protease</keyword>
<evidence type="ECO:0000256" key="6">
    <source>
        <dbReference type="ARBA" id="ARBA00022670"/>
    </source>
</evidence>
<keyword evidence="8" id="KW-0378">Hydrolase</keyword>
<protein>
    <submittedName>
        <fullName evidence="10">Aminopeptidase</fullName>
    </submittedName>
</protein>
<gene>
    <name evidence="10" type="ORF">HMPREF9488_03385</name>
</gene>
<keyword evidence="9" id="KW-0482">Metalloprotease</keyword>
<dbReference type="InterPro" id="IPR035097">
    <property type="entry name" value="M29_N-terminal"/>
</dbReference>
<comment type="similarity">
    <text evidence="4">Belongs to the peptidase M29 family.</text>
</comment>
<dbReference type="eggNOG" id="COG2309">
    <property type="taxonomic scope" value="Bacteria"/>
</dbReference>
<evidence type="ECO:0000256" key="2">
    <source>
        <dbReference type="ARBA" id="ARBA00001946"/>
    </source>
</evidence>
<keyword evidence="5 10" id="KW-0031">Aminopeptidase</keyword>
<dbReference type="PRINTS" id="PR00919">
    <property type="entry name" value="THERMOPTASE"/>
</dbReference>
<dbReference type="GO" id="GO:0046872">
    <property type="term" value="F:metal ion binding"/>
    <property type="evidence" value="ECO:0007669"/>
    <property type="project" value="UniProtKB-KW"/>
</dbReference>